<dbReference type="RefSeq" id="WP_316661099.1">
    <property type="nucleotide sequence ID" value="NZ_JAWHTF010000001.1"/>
</dbReference>
<dbReference type="EMBL" id="JAWHTF010000001">
    <property type="protein sequence ID" value="MDU8885239.1"/>
    <property type="molecule type" value="Genomic_DNA"/>
</dbReference>
<protein>
    <submittedName>
        <fullName evidence="1">Uncharacterized protein</fullName>
    </submittedName>
</protein>
<sequence>MELLLTTEDLEPLPEPKVSQENWRPQGLLNSNYKSIADHNLNNTSSHSIFGIRQRVKSFQFKSAPGIEALLKISLFAIVFLVIF</sequence>
<organism evidence="1 2">
    <name type="scientific">Gilvirhabdus luticola</name>
    <dbReference type="NCBI Taxonomy" id="3079858"/>
    <lineage>
        <taxon>Bacteria</taxon>
        <taxon>Pseudomonadati</taxon>
        <taxon>Bacteroidota</taxon>
        <taxon>Flavobacteriia</taxon>
        <taxon>Flavobacteriales</taxon>
        <taxon>Flavobacteriaceae</taxon>
        <taxon>Gilvirhabdus</taxon>
    </lineage>
</organism>
<evidence type="ECO:0000313" key="2">
    <source>
        <dbReference type="Proteomes" id="UP001268651"/>
    </source>
</evidence>
<accession>A0ABU3U4J6</accession>
<evidence type="ECO:0000313" key="1">
    <source>
        <dbReference type="EMBL" id="MDU8885239.1"/>
    </source>
</evidence>
<proteinExistence type="predicted"/>
<dbReference type="Proteomes" id="UP001268651">
    <property type="component" value="Unassembled WGS sequence"/>
</dbReference>
<keyword evidence="2" id="KW-1185">Reference proteome</keyword>
<reference evidence="1 2" key="1">
    <citation type="submission" date="2023-10" db="EMBL/GenBank/DDBJ databases">
        <title>Marimonas sp. nov. isolated from tidal mud flat.</title>
        <authorList>
            <person name="Jaincy N.J."/>
            <person name="Srinivasan S."/>
            <person name="Lee S.-S."/>
        </authorList>
    </citation>
    <scope>NUCLEOTIDE SEQUENCE [LARGE SCALE GENOMIC DNA]</scope>
    <source>
        <strain evidence="1 2">MJ-SS3</strain>
    </source>
</reference>
<gene>
    <name evidence="1" type="ORF">RXV94_03640</name>
</gene>
<name>A0ABU3U4J6_9FLAO</name>
<comment type="caution">
    <text evidence="1">The sequence shown here is derived from an EMBL/GenBank/DDBJ whole genome shotgun (WGS) entry which is preliminary data.</text>
</comment>